<dbReference type="EMBL" id="HADW01009808">
    <property type="protein sequence ID" value="SBP11208.1"/>
    <property type="molecule type" value="Transcribed_RNA"/>
</dbReference>
<organism evidence="3">
    <name type="scientific">Iconisemion striatum</name>
    <dbReference type="NCBI Taxonomy" id="60296"/>
    <lineage>
        <taxon>Eukaryota</taxon>
        <taxon>Metazoa</taxon>
        <taxon>Chordata</taxon>
        <taxon>Craniata</taxon>
        <taxon>Vertebrata</taxon>
        <taxon>Euteleostomi</taxon>
        <taxon>Actinopterygii</taxon>
        <taxon>Neopterygii</taxon>
        <taxon>Teleostei</taxon>
        <taxon>Neoteleostei</taxon>
        <taxon>Acanthomorphata</taxon>
        <taxon>Ovalentaria</taxon>
        <taxon>Atherinomorphae</taxon>
        <taxon>Cyprinodontiformes</taxon>
        <taxon>Nothobranchiidae</taxon>
        <taxon>Iconisemion</taxon>
    </lineage>
</organism>
<feature type="domain" description="DUF547" evidence="2">
    <location>
        <begin position="174"/>
        <end position="300"/>
    </location>
</feature>
<accession>A0A1A7WZT3</accession>
<feature type="domain" description="Glutaredoxin" evidence="1">
    <location>
        <begin position="12"/>
        <end position="71"/>
    </location>
</feature>
<evidence type="ECO:0000313" key="3">
    <source>
        <dbReference type="EMBL" id="SBP11208.1"/>
    </source>
</evidence>
<evidence type="ECO:0000259" key="1">
    <source>
        <dbReference type="Pfam" id="PF00462"/>
    </source>
</evidence>
<proteinExistence type="predicted"/>
<dbReference type="GO" id="GO:0045454">
    <property type="term" value="P:cell redox homeostasis"/>
    <property type="evidence" value="ECO:0007669"/>
    <property type="project" value="TreeGrafter"/>
</dbReference>
<dbReference type="GO" id="GO:0009055">
    <property type="term" value="F:electron transfer activity"/>
    <property type="evidence" value="ECO:0007669"/>
    <property type="project" value="TreeGrafter"/>
</dbReference>
<dbReference type="SUPFAM" id="SSF52833">
    <property type="entry name" value="Thioredoxin-like"/>
    <property type="match status" value="1"/>
</dbReference>
<sequence length="376" mass="41772">MGEFKGGAFGQVTVYSIQGCPRCVQAKATLERLGVPVCDVDVGAHSKLRGKLTQLTGHSTVPQIFFNNVHVGGSDDLLNLAPEELQRLVALVKEQPPPADAPPLPDRNLSVDVGRAADGAAELSLLLREMILKLFSEHLSDDGKCVDYSGMSANPVFERYCDLSIQLQRVELLSLSREEKLAFFINIYNALVIHGCLRLGAPTNLWQRYRFFNYVSYFIGGEVFTLQDIENGVLRGNRRGVAQLRRPFSRSDPRLQVALPDAEPLIHFALNCGAKGCPPIKTYTPEDIDVQLRTAAEAFLENDDGCLVDSVTGEVRLSQIFRWYKADFGGTDEKVLKWVLDHMGDSEKKTRLRGVLSSGKIKVTFHPYDWSSNSSR</sequence>
<reference evidence="3" key="2">
    <citation type="submission" date="2016-06" db="EMBL/GenBank/DDBJ databases">
        <title>The genome of a short-lived fish provides insights into sex chromosome evolution and the genetic control of aging.</title>
        <authorList>
            <person name="Reichwald K."/>
            <person name="Felder M."/>
            <person name="Petzold A."/>
            <person name="Koch P."/>
            <person name="Groth M."/>
            <person name="Platzer M."/>
        </authorList>
    </citation>
    <scope>NUCLEOTIDE SEQUENCE</scope>
    <source>
        <tissue evidence="3">Brain</tissue>
    </source>
</reference>
<dbReference type="InterPro" id="IPR051548">
    <property type="entry name" value="Grx-like_ET"/>
</dbReference>
<name>A0A1A7WZT3_9TELE</name>
<dbReference type="Gene3D" id="3.40.30.10">
    <property type="entry name" value="Glutaredoxin"/>
    <property type="match status" value="1"/>
</dbReference>
<protein>
    <submittedName>
        <fullName evidence="3">Uncharacterized protein</fullName>
    </submittedName>
</protein>
<dbReference type="InterPro" id="IPR002109">
    <property type="entry name" value="Glutaredoxin"/>
</dbReference>
<dbReference type="Pfam" id="PF04784">
    <property type="entry name" value="DUF547"/>
    <property type="match status" value="1"/>
</dbReference>
<evidence type="ECO:0000259" key="2">
    <source>
        <dbReference type="Pfam" id="PF04784"/>
    </source>
</evidence>
<dbReference type="Pfam" id="PF00462">
    <property type="entry name" value="Glutaredoxin"/>
    <property type="match status" value="1"/>
</dbReference>
<reference evidence="3" key="1">
    <citation type="submission" date="2016-05" db="EMBL/GenBank/DDBJ databases">
        <authorList>
            <person name="Lavstsen T."/>
            <person name="Jespersen J.S."/>
        </authorList>
    </citation>
    <scope>NUCLEOTIDE SEQUENCE</scope>
    <source>
        <tissue evidence="3">Brain</tissue>
    </source>
</reference>
<dbReference type="InterPro" id="IPR006869">
    <property type="entry name" value="DUF547"/>
</dbReference>
<dbReference type="PROSITE" id="PS51354">
    <property type="entry name" value="GLUTAREDOXIN_2"/>
    <property type="match status" value="1"/>
</dbReference>
<dbReference type="PANTHER" id="PTHR34386">
    <property type="entry name" value="GLUTAREDOXIN"/>
    <property type="match status" value="1"/>
</dbReference>
<dbReference type="InterPro" id="IPR014025">
    <property type="entry name" value="Glutaredoxin_subgr"/>
</dbReference>
<gene>
    <name evidence="3" type="primary">Nfu_g_1_014303</name>
</gene>
<dbReference type="PANTHER" id="PTHR34386:SF1">
    <property type="entry name" value="GLUTAREDOXIN-LIKE PROTEIN NRDH"/>
    <property type="match status" value="1"/>
</dbReference>
<dbReference type="PROSITE" id="PS51257">
    <property type="entry name" value="PROKAR_LIPOPROTEIN"/>
    <property type="match status" value="1"/>
</dbReference>
<dbReference type="AlphaFoldDB" id="A0A1A7WZT3"/>
<dbReference type="InterPro" id="IPR036249">
    <property type="entry name" value="Thioredoxin-like_sf"/>
</dbReference>
<dbReference type="PRINTS" id="PR00160">
    <property type="entry name" value="GLUTAREDOXIN"/>
</dbReference>